<evidence type="ECO:0000313" key="3">
    <source>
        <dbReference type="Proteomes" id="UP001178461"/>
    </source>
</evidence>
<organism evidence="2 3">
    <name type="scientific">Podarcis lilfordi</name>
    <name type="common">Lilford's wall lizard</name>
    <dbReference type="NCBI Taxonomy" id="74358"/>
    <lineage>
        <taxon>Eukaryota</taxon>
        <taxon>Metazoa</taxon>
        <taxon>Chordata</taxon>
        <taxon>Craniata</taxon>
        <taxon>Vertebrata</taxon>
        <taxon>Euteleostomi</taxon>
        <taxon>Lepidosauria</taxon>
        <taxon>Squamata</taxon>
        <taxon>Bifurcata</taxon>
        <taxon>Unidentata</taxon>
        <taxon>Episquamata</taxon>
        <taxon>Laterata</taxon>
        <taxon>Lacertibaenia</taxon>
        <taxon>Lacertidae</taxon>
        <taxon>Podarcis</taxon>
    </lineage>
</organism>
<evidence type="ECO:0008006" key="4">
    <source>
        <dbReference type="Google" id="ProtNLM"/>
    </source>
</evidence>
<feature type="chain" id="PRO_5041403686" description="Secreted protein" evidence="1">
    <location>
        <begin position="27"/>
        <end position="113"/>
    </location>
</feature>
<sequence>MFNVLNFYFSYCLFLLLGGEEPTAWGLRMALQSGLVFGPFPGPTPFPRQHPSLISPGIFLPHWNVSLNSARMGEVGGGICRNWPAVQLHLLLPPSLAPSTVVCGPQKAAPKER</sequence>
<keyword evidence="3" id="KW-1185">Reference proteome</keyword>
<evidence type="ECO:0000313" key="2">
    <source>
        <dbReference type="EMBL" id="CAI5780317.1"/>
    </source>
</evidence>
<dbReference type="AlphaFoldDB" id="A0AA35KLB7"/>
<feature type="signal peptide" evidence="1">
    <location>
        <begin position="1"/>
        <end position="26"/>
    </location>
</feature>
<protein>
    <recommendedName>
        <fullName evidence="4">Secreted protein</fullName>
    </recommendedName>
</protein>
<keyword evidence="1" id="KW-0732">Signal</keyword>
<name>A0AA35KLB7_9SAUR</name>
<reference evidence="2" key="1">
    <citation type="submission" date="2022-12" db="EMBL/GenBank/DDBJ databases">
        <authorList>
            <person name="Alioto T."/>
            <person name="Alioto T."/>
            <person name="Gomez Garrido J."/>
        </authorList>
    </citation>
    <scope>NUCLEOTIDE SEQUENCE</scope>
</reference>
<gene>
    <name evidence="2" type="ORF">PODLI_1B023962</name>
</gene>
<proteinExistence type="predicted"/>
<dbReference type="EMBL" id="OX395132">
    <property type="protein sequence ID" value="CAI5780317.1"/>
    <property type="molecule type" value="Genomic_DNA"/>
</dbReference>
<evidence type="ECO:0000256" key="1">
    <source>
        <dbReference type="SAM" id="SignalP"/>
    </source>
</evidence>
<accession>A0AA35KLB7</accession>
<dbReference type="Proteomes" id="UP001178461">
    <property type="component" value="Chromosome 7"/>
</dbReference>